<dbReference type="AlphaFoldDB" id="A0AAN7P7G6"/>
<evidence type="ECO:0000256" key="1">
    <source>
        <dbReference type="SAM" id="SignalP"/>
    </source>
</evidence>
<keyword evidence="3" id="KW-1185">Reference proteome</keyword>
<reference evidence="3" key="1">
    <citation type="submission" date="2023-01" db="EMBL/GenBank/DDBJ databases">
        <title>Key to firefly adult light organ development and bioluminescence: homeobox transcription factors regulate luciferase expression and transportation to peroxisome.</title>
        <authorList>
            <person name="Fu X."/>
        </authorList>
    </citation>
    <scope>NUCLEOTIDE SEQUENCE [LARGE SCALE GENOMIC DNA]</scope>
</reference>
<feature type="chain" id="PRO_5042819753" description="Apolipoprotein B" evidence="1">
    <location>
        <begin position="21"/>
        <end position="315"/>
    </location>
</feature>
<proteinExistence type="predicted"/>
<sequence>MAKIAVVFALLVFQTIACNAFVTNEDLQLGLLSVKNEVEGFTLYLETGFPNSHHAISTLTWQCHRVAETVQNVITKLKEEIAATNGDRVFKRFWFALLEVHTSLQQIALSTDVNKVTPIKSQLISNLQLTYETLEKMVYVTYVHYPDFRLKLKMILQEFVKELSAIHNNVKMEYGGVKMQWSPKELAGKIQKLTQRLTIELETNENVLNTYLNGVGFVLKKLIPMESVGDDEIDIVLHRLTRKIRKIILVTDQAVADRGFKIIASMYLTDVASLFEQLVHYIENGSQRENGDRFIQEVMYDYQHVLQDSCKPGYE</sequence>
<dbReference type="EMBL" id="JARPUR010000004">
    <property type="protein sequence ID" value="KAK4878484.1"/>
    <property type="molecule type" value="Genomic_DNA"/>
</dbReference>
<feature type="signal peptide" evidence="1">
    <location>
        <begin position="1"/>
        <end position="20"/>
    </location>
</feature>
<organism evidence="2 3">
    <name type="scientific">Aquatica leii</name>
    <dbReference type="NCBI Taxonomy" id="1421715"/>
    <lineage>
        <taxon>Eukaryota</taxon>
        <taxon>Metazoa</taxon>
        <taxon>Ecdysozoa</taxon>
        <taxon>Arthropoda</taxon>
        <taxon>Hexapoda</taxon>
        <taxon>Insecta</taxon>
        <taxon>Pterygota</taxon>
        <taxon>Neoptera</taxon>
        <taxon>Endopterygota</taxon>
        <taxon>Coleoptera</taxon>
        <taxon>Polyphaga</taxon>
        <taxon>Elateriformia</taxon>
        <taxon>Elateroidea</taxon>
        <taxon>Lampyridae</taxon>
        <taxon>Luciolinae</taxon>
        <taxon>Aquatica</taxon>
    </lineage>
</organism>
<keyword evidence="1" id="KW-0732">Signal</keyword>
<accession>A0AAN7P7G6</accession>
<comment type="caution">
    <text evidence="2">The sequence shown here is derived from an EMBL/GenBank/DDBJ whole genome shotgun (WGS) entry which is preliminary data.</text>
</comment>
<name>A0AAN7P7G6_9COLE</name>
<gene>
    <name evidence="2" type="ORF">RN001_010990</name>
</gene>
<evidence type="ECO:0008006" key="4">
    <source>
        <dbReference type="Google" id="ProtNLM"/>
    </source>
</evidence>
<evidence type="ECO:0000313" key="2">
    <source>
        <dbReference type="EMBL" id="KAK4878484.1"/>
    </source>
</evidence>
<protein>
    <recommendedName>
        <fullName evidence="4">Apolipoprotein B</fullName>
    </recommendedName>
</protein>
<evidence type="ECO:0000313" key="3">
    <source>
        <dbReference type="Proteomes" id="UP001353858"/>
    </source>
</evidence>
<dbReference type="Proteomes" id="UP001353858">
    <property type="component" value="Unassembled WGS sequence"/>
</dbReference>